<gene>
    <name evidence="2" type="ORF">M622_12895</name>
</gene>
<dbReference type="Gene3D" id="1.10.260.40">
    <property type="entry name" value="lambda repressor-like DNA-binding domains"/>
    <property type="match status" value="1"/>
</dbReference>
<dbReference type="SUPFAM" id="SSF47413">
    <property type="entry name" value="lambda repressor-like DNA-binding domains"/>
    <property type="match status" value="1"/>
</dbReference>
<feature type="domain" description="HTH cro/C1-type" evidence="1">
    <location>
        <begin position="11"/>
        <end position="65"/>
    </location>
</feature>
<dbReference type="InterPro" id="IPR010982">
    <property type="entry name" value="Lambda_DNA-bd_dom_sf"/>
</dbReference>
<dbReference type="PROSITE" id="PS50943">
    <property type="entry name" value="HTH_CROC1"/>
    <property type="match status" value="1"/>
</dbReference>
<organism evidence="2 3">
    <name type="scientific">Thauera terpenica 58Eu</name>
    <dbReference type="NCBI Taxonomy" id="1348657"/>
    <lineage>
        <taxon>Bacteria</taxon>
        <taxon>Pseudomonadati</taxon>
        <taxon>Pseudomonadota</taxon>
        <taxon>Betaproteobacteria</taxon>
        <taxon>Rhodocyclales</taxon>
        <taxon>Zoogloeaceae</taxon>
        <taxon>Thauera</taxon>
    </lineage>
</organism>
<dbReference type="GO" id="GO:0003677">
    <property type="term" value="F:DNA binding"/>
    <property type="evidence" value="ECO:0007669"/>
    <property type="project" value="InterPro"/>
</dbReference>
<dbReference type="STRING" id="1348657.M622_12895"/>
<dbReference type="AlphaFoldDB" id="T0AU59"/>
<evidence type="ECO:0000259" key="1">
    <source>
        <dbReference type="PROSITE" id="PS50943"/>
    </source>
</evidence>
<comment type="caution">
    <text evidence="2">The sequence shown here is derived from an EMBL/GenBank/DDBJ whole genome shotgun (WGS) entry which is preliminary data.</text>
</comment>
<dbReference type="PATRIC" id="fig|1348657.5.peg.1119"/>
<name>T0AU59_9RHOO</name>
<dbReference type="RefSeq" id="WP_021248559.1">
    <property type="nucleotide sequence ID" value="NZ_ATJV01000045.1"/>
</dbReference>
<dbReference type="SMART" id="SM00530">
    <property type="entry name" value="HTH_XRE"/>
    <property type="match status" value="1"/>
</dbReference>
<accession>T0AU59</accession>
<proteinExistence type="predicted"/>
<dbReference type="InterPro" id="IPR001387">
    <property type="entry name" value="Cro/C1-type_HTH"/>
</dbReference>
<dbReference type="CDD" id="cd00093">
    <property type="entry name" value="HTH_XRE"/>
    <property type="match status" value="1"/>
</dbReference>
<evidence type="ECO:0000313" key="3">
    <source>
        <dbReference type="Proteomes" id="UP000015455"/>
    </source>
</evidence>
<evidence type="ECO:0000313" key="2">
    <source>
        <dbReference type="EMBL" id="EPZ16379.1"/>
    </source>
</evidence>
<keyword evidence="3" id="KW-1185">Reference proteome</keyword>
<dbReference type="Pfam" id="PF01381">
    <property type="entry name" value="HTH_3"/>
    <property type="match status" value="1"/>
</dbReference>
<protein>
    <recommendedName>
        <fullName evidence="1">HTH cro/C1-type domain-containing protein</fullName>
    </recommendedName>
</protein>
<sequence>MDAGEAFGKVLRHVRREAGLTQEQLGFEADLRRTYVSLLELGQQQPSLTTILKLAAALRRRPGELLDLTANELNKEKKTSAS</sequence>
<dbReference type="eggNOG" id="COG1396">
    <property type="taxonomic scope" value="Bacteria"/>
</dbReference>
<dbReference type="Proteomes" id="UP000015455">
    <property type="component" value="Unassembled WGS sequence"/>
</dbReference>
<dbReference type="EMBL" id="ATJV01000045">
    <property type="protein sequence ID" value="EPZ16379.1"/>
    <property type="molecule type" value="Genomic_DNA"/>
</dbReference>
<dbReference type="OrthoDB" id="1097442at2"/>
<reference evidence="2 3" key="1">
    <citation type="submission" date="2013-06" db="EMBL/GenBank/DDBJ databases">
        <title>Draft genome sequence of Thauera terpenica.</title>
        <authorList>
            <person name="Liu B."/>
            <person name="Frostegard A.H."/>
            <person name="Shapleigh J.P."/>
        </authorList>
    </citation>
    <scope>NUCLEOTIDE SEQUENCE [LARGE SCALE GENOMIC DNA]</scope>
    <source>
        <strain evidence="2 3">58Eu</strain>
    </source>
</reference>